<dbReference type="AlphaFoldDB" id="A0A1E3VV81"/>
<dbReference type="GO" id="GO:0030527">
    <property type="term" value="F:structural constituent of chromatin"/>
    <property type="evidence" value="ECO:0007669"/>
    <property type="project" value="InterPro"/>
</dbReference>
<sequence length="483" mass="52189">MAFAVAMSLPGTAKVGLGGPAMAQAGFAIEEFYDELAPYGEWVAHPSYGYVWLPRTVAPDWRPYTVGQWVSTDEYGWYWDSYEPFAWAVYHYGRWGFEPTYGWYWVPGDTWAPAWVQWRYGDEYVGWAPEAPAPYGGYAYGGQVGYAPPPQAAWVFVRPGHLTAPAVRSYALPRNSISIAFSRTTNVYRPEFRNGAVYNYGMPRDRWSRVTRQRIEPRKVYRGDRRDAPYGWNKGRGRDLYVYAPGVRKGAKPRKPPKKVSSKPSKKSANARPKQTRLSVQPPDRSAYRPPIGAYQNNWRPGPQPPRDRFDSGGSKPKSAKPKSAKPKSAKPKSAKQKSGNKPEAKAKSGSGKPKSAKAKSGSKSKADKSKAAKPNAAKPNAAKSKAAKEKAAKARAARAKAAKQKAANAKAAKAKAAKAKASKTKTANAKPGNGRGGSGGQGHHGDGQGKGGGKGGGKGKGGGDRAAACKANPDLPFCRRGG</sequence>
<dbReference type="Pfam" id="PF20245">
    <property type="entry name" value="DUF6600"/>
    <property type="match status" value="1"/>
</dbReference>
<dbReference type="PRINTS" id="PR00624">
    <property type="entry name" value="HISTONEH5"/>
</dbReference>
<feature type="compositionally biased region" description="Gly residues" evidence="1">
    <location>
        <begin position="434"/>
        <end position="461"/>
    </location>
</feature>
<dbReference type="EMBL" id="LPWF01000026">
    <property type="protein sequence ID" value="ODR97432.1"/>
    <property type="molecule type" value="Genomic_DNA"/>
</dbReference>
<evidence type="ECO:0000256" key="1">
    <source>
        <dbReference type="SAM" id="MobiDB-lite"/>
    </source>
</evidence>
<feature type="compositionally biased region" description="Basic residues" evidence="1">
    <location>
        <begin position="249"/>
        <end position="266"/>
    </location>
</feature>
<feature type="compositionally biased region" description="Basic residues" evidence="1">
    <location>
        <begin position="413"/>
        <end position="424"/>
    </location>
</feature>
<keyword evidence="3" id="KW-1185">Reference proteome</keyword>
<feature type="compositionally biased region" description="Basic residues" evidence="1">
    <location>
        <begin position="318"/>
        <end position="336"/>
    </location>
</feature>
<dbReference type="InterPro" id="IPR046535">
    <property type="entry name" value="DUF6600"/>
</dbReference>
<organism evidence="2 3">
    <name type="scientific">Methyloceanibacter superfactus</name>
    <dbReference type="NCBI Taxonomy" id="1774969"/>
    <lineage>
        <taxon>Bacteria</taxon>
        <taxon>Pseudomonadati</taxon>
        <taxon>Pseudomonadota</taxon>
        <taxon>Alphaproteobacteria</taxon>
        <taxon>Hyphomicrobiales</taxon>
        <taxon>Hyphomicrobiaceae</taxon>
        <taxon>Methyloceanibacter</taxon>
    </lineage>
</organism>
<feature type="region of interest" description="Disordered" evidence="1">
    <location>
        <begin position="245"/>
        <end position="483"/>
    </location>
</feature>
<protein>
    <submittedName>
        <fullName evidence="2">Uncharacterized protein</fullName>
    </submittedName>
</protein>
<comment type="caution">
    <text evidence="2">The sequence shown here is derived from an EMBL/GenBank/DDBJ whole genome shotgun (WGS) entry which is preliminary data.</text>
</comment>
<gene>
    <name evidence="2" type="ORF">AUC69_12550</name>
</gene>
<dbReference type="GO" id="GO:0000786">
    <property type="term" value="C:nucleosome"/>
    <property type="evidence" value="ECO:0007669"/>
    <property type="project" value="InterPro"/>
</dbReference>
<feature type="compositionally biased region" description="Low complexity" evidence="1">
    <location>
        <begin position="373"/>
        <end position="385"/>
    </location>
</feature>
<dbReference type="Proteomes" id="UP000094472">
    <property type="component" value="Unassembled WGS sequence"/>
</dbReference>
<evidence type="ECO:0000313" key="3">
    <source>
        <dbReference type="Proteomes" id="UP000094472"/>
    </source>
</evidence>
<feature type="compositionally biased region" description="Basic residues" evidence="1">
    <location>
        <begin position="394"/>
        <end position="404"/>
    </location>
</feature>
<evidence type="ECO:0000313" key="2">
    <source>
        <dbReference type="EMBL" id="ODR97432.1"/>
    </source>
</evidence>
<dbReference type="GO" id="GO:0003677">
    <property type="term" value="F:DNA binding"/>
    <property type="evidence" value="ECO:0007669"/>
    <property type="project" value="InterPro"/>
</dbReference>
<proteinExistence type="predicted"/>
<reference evidence="2 3" key="1">
    <citation type="journal article" date="2016" name="Environ. Microbiol.">
        <title>New Methyloceanibacter diversity from North Sea sediments includes methanotroph containing solely the soluble methane monooxygenase.</title>
        <authorList>
            <person name="Vekeman B."/>
            <person name="Kerckhof F.M."/>
            <person name="Cremers G."/>
            <person name="de Vos P."/>
            <person name="Vandamme P."/>
            <person name="Boon N."/>
            <person name="Op den Camp H.J."/>
            <person name="Heylen K."/>
        </authorList>
    </citation>
    <scope>NUCLEOTIDE SEQUENCE [LARGE SCALE GENOMIC DNA]</scope>
    <source>
        <strain evidence="2 3">R-67175</strain>
    </source>
</reference>
<accession>A0A1E3VV81</accession>
<name>A0A1E3VV81_9HYPH</name>
<dbReference type="InterPro" id="IPR005819">
    <property type="entry name" value="H1/H5"/>
</dbReference>
<dbReference type="GO" id="GO:0006334">
    <property type="term" value="P:nucleosome assembly"/>
    <property type="evidence" value="ECO:0007669"/>
    <property type="project" value="InterPro"/>
</dbReference>